<evidence type="ECO:0000313" key="2">
    <source>
        <dbReference type="Proteomes" id="UP000273022"/>
    </source>
</evidence>
<gene>
    <name evidence="1" type="ORF">D5R81_08025</name>
</gene>
<accession>A0A3A6TNR7</accession>
<dbReference type="AlphaFoldDB" id="A0A3A6TNR7"/>
<dbReference type="Proteomes" id="UP000273022">
    <property type="component" value="Unassembled WGS sequence"/>
</dbReference>
<dbReference type="EMBL" id="QYYH01000039">
    <property type="protein sequence ID" value="RJY17550.1"/>
    <property type="molecule type" value="Genomic_DNA"/>
</dbReference>
<proteinExistence type="predicted"/>
<organism evidence="1 2">
    <name type="scientific">Parashewanella spongiae</name>
    <dbReference type="NCBI Taxonomy" id="342950"/>
    <lineage>
        <taxon>Bacteria</taxon>
        <taxon>Pseudomonadati</taxon>
        <taxon>Pseudomonadota</taxon>
        <taxon>Gammaproteobacteria</taxon>
        <taxon>Alteromonadales</taxon>
        <taxon>Shewanellaceae</taxon>
        <taxon>Parashewanella</taxon>
    </lineage>
</organism>
<sequence>MSIEDLRSLPLECAPSANEDELSAPSLLNFPTNPGSRTYDLSTHVTAKLTRDTHNFHTRTEHTDATTVHPLLQLKPNSLCEHKQEDTQSEKIDFNNKKHIIALSALLNNKEQKVTLSHLLLFIETFENSQTKFGLLSMYEQEELALLLETYIDQLIKYIESCGFQTPHTNPLSVKFIQATTKGYEAILWLRNSSGKHASYLLERSCDSNLRTLASALESLLRASSTEACLNRLPVDMITIFLRRLNTTHLISPSTNRKSIVVILLSKQLKRQAIEAIESAISSAEHIDAVDHIINTMLSDLEGPRALLAHHKNGPGYWKKEYVLLRNALISTLTIKIQLDAMQKLSAIAQARHRYQITMLERCLAPRRFKGEAFKWETKDLLPQCRRATFPIIINSSDFHEWLESHKTKDWESIPCMECQQELQSAIKACSIRKEGEFIEQVRLKQQLSILSVQISLKSQSSSSVPLKDFELLKDSVGAVYVKNNGQTKQEKTFAFKKIKQEFKFKEAFITFEHISHSSPNMSNYQSLILEIDQTLNEDGPNSKLLELKHQVEIKILWLTIENICHKKNRLTEKDADEYLAKRTINESLLTDDEKRQLAEVEYKLASDVFYNLQKTSSNYLFQEKVQKLVSLCNSAARNGNADTALLSIEMNSLHAKISLLVTMSPQDIQRTKRLLQELNDHIDLTTEHPEELSFKRQIEVRNQLVKINSLQHSMVDVAQVSSAFETLIQEIELKKQENLTWQLILNKVFFEYLVFLSKQPTPISTELKERLCQLVEIDELEAQLIIQLAECTPQKSEEAITYDKQIEWFEGLERLKSITKDYPNYMLLGRLYSEINLDSFHSLVTWLQSQLSTESTENLHSEPEWENFFNGFRYYWLQEAVIPPPTCNEFNFLELQLDIIRLLHLSVKKNMIEPGDAARVWHGSIFSRVNLTQTYRLKARLSSLRALEAEVVLLLYLKETECKGCHLEKAIHSLHSVICCYRQLKENIPIEIIELYAKQIFTVLHNNNPYGLNLLPYVETLLDILNLKLEGKSSPPSNTLVQIAWFLKEQLLRSTVFESKQLTVSKCKPIMTKVLALARSQHEALSFVTPKMIQCFELSEGRSRPQPVENH</sequence>
<protein>
    <submittedName>
        <fullName evidence="1">Uncharacterized protein</fullName>
    </submittedName>
</protein>
<evidence type="ECO:0000313" key="1">
    <source>
        <dbReference type="EMBL" id="RJY17550.1"/>
    </source>
</evidence>
<dbReference type="RefSeq" id="WP_121853136.1">
    <property type="nucleotide sequence ID" value="NZ_JAKILH010000033.1"/>
</dbReference>
<reference evidence="1 2" key="1">
    <citation type="submission" date="2018-09" db="EMBL/GenBank/DDBJ databases">
        <title>Phylogeny of the Shewanellaceae, and recommendation for two new genera, Pseudoshewanella and Parashewanella.</title>
        <authorList>
            <person name="Wang G."/>
        </authorList>
    </citation>
    <scope>NUCLEOTIDE SEQUENCE [LARGE SCALE GENOMIC DNA]</scope>
    <source>
        <strain evidence="1 2">KCTC 22492</strain>
    </source>
</reference>
<keyword evidence="2" id="KW-1185">Reference proteome</keyword>
<comment type="caution">
    <text evidence="1">The sequence shown here is derived from an EMBL/GenBank/DDBJ whole genome shotgun (WGS) entry which is preliminary data.</text>
</comment>
<name>A0A3A6TNR7_9GAMM</name>